<comment type="subcellular location">
    <subcellularLocation>
        <location evidence="1">Membrane</location>
        <topology evidence="1">Multi-pass membrane protein</topology>
    </subcellularLocation>
</comment>
<reference evidence="8 9" key="1">
    <citation type="journal article" date="2020" name="Nature">
        <title>Six reference-quality genomes reveal evolution of bat adaptations.</title>
        <authorList>
            <person name="Jebb D."/>
            <person name="Huang Z."/>
            <person name="Pippel M."/>
            <person name="Hughes G.M."/>
            <person name="Lavrichenko K."/>
            <person name="Devanna P."/>
            <person name="Winkler S."/>
            <person name="Jermiin L.S."/>
            <person name="Skirmuntt E.C."/>
            <person name="Katzourakis A."/>
            <person name="Burkitt-Gray L."/>
            <person name="Ray D.A."/>
            <person name="Sullivan K.A.M."/>
            <person name="Roscito J.G."/>
            <person name="Kirilenko B.M."/>
            <person name="Davalos L.M."/>
            <person name="Corthals A.P."/>
            <person name="Power M.L."/>
            <person name="Jones G."/>
            <person name="Ransome R.D."/>
            <person name="Dechmann D.K.N."/>
            <person name="Locatelli A.G."/>
            <person name="Puechmaille S.J."/>
            <person name="Fedrigo O."/>
            <person name="Jarvis E.D."/>
            <person name="Hiller M."/>
            <person name="Vernes S.C."/>
            <person name="Myers E.W."/>
            <person name="Teeling E.C."/>
        </authorList>
    </citation>
    <scope>NUCLEOTIDE SEQUENCE [LARGE SCALE GENOMIC DNA]</scope>
    <source>
        <strain evidence="8">MRhiFer1</strain>
        <tissue evidence="8">Lung</tissue>
    </source>
</reference>
<dbReference type="EMBL" id="JACAGC010000010">
    <property type="protein sequence ID" value="KAF6339431.1"/>
    <property type="molecule type" value="Genomic_DNA"/>
</dbReference>
<evidence type="ECO:0000256" key="4">
    <source>
        <dbReference type="ARBA" id="ARBA00022989"/>
    </source>
</evidence>
<dbReference type="InterPro" id="IPR012478">
    <property type="entry name" value="GSG-1"/>
</dbReference>
<keyword evidence="3 7" id="KW-0812">Transmembrane</keyword>
<comment type="caution">
    <text evidence="8">The sequence shown here is derived from an EMBL/GenBank/DDBJ whole genome shotgun (WGS) entry which is preliminary data.</text>
</comment>
<proteinExistence type="inferred from homology"/>
<feature type="transmembrane region" description="Helical" evidence="7">
    <location>
        <begin position="246"/>
        <end position="274"/>
    </location>
</feature>
<dbReference type="PANTHER" id="PTHR10671:SF43">
    <property type="entry name" value="GERM CELL-SPECIFIC GENE 1 PROTEIN"/>
    <property type="match status" value="1"/>
</dbReference>
<evidence type="ECO:0000256" key="2">
    <source>
        <dbReference type="ARBA" id="ARBA00007425"/>
    </source>
</evidence>
<gene>
    <name evidence="8" type="ORF">mRhiFer1_006071</name>
</gene>
<dbReference type="Proteomes" id="UP000585614">
    <property type="component" value="Unassembled WGS sequence"/>
</dbReference>
<keyword evidence="4 7" id="KW-1133">Transmembrane helix</keyword>
<feature type="region of interest" description="Disordered" evidence="6">
    <location>
        <begin position="343"/>
        <end position="363"/>
    </location>
</feature>
<evidence type="ECO:0000313" key="9">
    <source>
        <dbReference type="Proteomes" id="UP000585614"/>
    </source>
</evidence>
<evidence type="ECO:0000313" key="8">
    <source>
        <dbReference type="EMBL" id="KAF6339431.1"/>
    </source>
</evidence>
<dbReference type="Pfam" id="PF07803">
    <property type="entry name" value="GSG-1"/>
    <property type="match status" value="1"/>
</dbReference>
<sequence length="363" mass="40515">MSNPQLTQNVCLTQKMELPTGLTGQRTFLSAVLNLLSLSLPTAYLLSSYWFVDTQKVPKPLCGKGLAAQCFDVPVPVYGGRTNTASQEVVQCSWETGDERFSFRTFWSGMWLSCEETVEKPAQLQTQALQQFRAIQTSGTVATNGERCRSFIELTPPTEREILWLSEGAQFVYIGLELISFLLLLVDLLFTGNPGCGLKLSAFAAISSFLSGLLGIVAHMLYSQVFQATANLGPGDWRPHAWNYGWAFYTAWVSFTCYMASAVTTFTTYTKLVLEFKCKHRKSFKGNLSCLPHHHQCFLQQLSCAAHPGGPLTSYHQYHHPPTCSVSEGVDFFAELHNNEFPQGTSQGLKEELAGSRVEEEWW</sequence>
<feature type="transmembrane region" description="Helical" evidence="7">
    <location>
        <begin position="28"/>
        <end position="51"/>
    </location>
</feature>
<name>A0A7J7WQ11_RHIFE</name>
<evidence type="ECO:0000256" key="6">
    <source>
        <dbReference type="SAM" id="MobiDB-lite"/>
    </source>
</evidence>
<evidence type="ECO:0000256" key="3">
    <source>
        <dbReference type="ARBA" id="ARBA00022692"/>
    </source>
</evidence>
<evidence type="ECO:0000256" key="1">
    <source>
        <dbReference type="ARBA" id="ARBA00004141"/>
    </source>
</evidence>
<dbReference type="Gene3D" id="1.20.140.150">
    <property type="match status" value="1"/>
</dbReference>
<dbReference type="InterPro" id="IPR050579">
    <property type="entry name" value="PMP-22/EMP/MP20-like"/>
</dbReference>
<keyword evidence="5 7" id="KW-0472">Membrane</keyword>
<accession>A0A7J7WQ11</accession>
<feature type="transmembrane region" description="Helical" evidence="7">
    <location>
        <begin position="171"/>
        <end position="190"/>
    </location>
</feature>
<protein>
    <submittedName>
        <fullName evidence="8">Germ cell associated 1</fullName>
    </submittedName>
</protein>
<evidence type="ECO:0000256" key="5">
    <source>
        <dbReference type="ARBA" id="ARBA00023136"/>
    </source>
</evidence>
<dbReference type="GO" id="GO:0005886">
    <property type="term" value="C:plasma membrane"/>
    <property type="evidence" value="ECO:0007669"/>
    <property type="project" value="TreeGrafter"/>
</dbReference>
<feature type="compositionally biased region" description="Basic and acidic residues" evidence="6">
    <location>
        <begin position="349"/>
        <end position="363"/>
    </location>
</feature>
<organism evidence="8 9">
    <name type="scientific">Rhinolophus ferrumequinum</name>
    <name type="common">Greater horseshoe bat</name>
    <dbReference type="NCBI Taxonomy" id="59479"/>
    <lineage>
        <taxon>Eukaryota</taxon>
        <taxon>Metazoa</taxon>
        <taxon>Chordata</taxon>
        <taxon>Craniata</taxon>
        <taxon>Vertebrata</taxon>
        <taxon>Euteleostomi</taxon>
        <taxon>Mammalia</taxon>
        <taxon>Eutheria</taxon>
        <taxon>Laurasiatheria</taxon>
        <taxon>Chiroptera</taxon>
        <taxon>Yinpterochiroptera</taxon>
        <taxon>Rhinolophoidea</taxon>
        <taxon>Rhinolophidae</taxon>
        <taxon>Rhinolophinae</taxon>
        <taxon>Rhinolophus</taxon>
    </lineage>
</organism>
<feature type="transmembrane region" description="Helical" evidence="7">
    <location>
        <begin position="202"/>
        <end position="226"/>
    </location>
</feature>
<comment type="similarity">
    <text evidence="2">Belongs to the GSG1 family.</text>
</comment>
<evidence type="ECO:0000256" key="7">
    <source>
        <dbReference type="SAM" id="Phobius"/>
    </source>
</evidence>
<dbReference type="AlphaFoldDB" id="A0A7J7WQ11"/>
<dbReference type="PANTHER" id="PTHR10671">
    <property type="entry name" value="EPITHELIAL MEMBRANE PROTEIN-RELATED"/>
    <property type="match status" value="1"/>
</dbReference>